<keyword evidence="5 7" id="KW-0378">Hydrolase</keyword>
<evidence type="ECO:0000256" key="4">
    <source>
        <dbReference type="ARBA" id="ARBA00022729"/>
    </source>
</evidence>
<dbReference type="EnsemblPlants" id="Pp3c15_7440V3.4">
    <property type="protein sequence ID" value="Pp3c15_7440V3.4"/>
    <property type="gene ID" value="Pp3c15_7440"/>
</dbReference>
<dbReference type="InterPro" id="IPR048913">
    <property type="entry name" value="BetaGal_gal-bd"/>
</dbReference>
<dbReference type="FunFam" id="2.60.120.740:FF:000002">
    <property type="entry name" value="Beta-galactosidase"/>
    <property type="match status" value="1"/>
</dbReference>
<dbReference type="InterPro" id="IPR000922">
    <property type="entry name" value="Lectin_gal-bd_dom"/>
</dbReference>
<gene>
    <name evidence="12" type="primary">LOC112292726</name>
    <name evidence="11" type="ORF">PHYPA_019456</name>
</gene>
<dbReference type="PaxDb" id="3218-PP1S189_71V6.1"/>
<sequence>MASLGYSLQLLFLLLSVTAFTTRACVRKPVNVTYDQRAVLIDGERRMLISAGIHYPRATPEMWPSIIQHAKDGGADVVQTYVFWNGHEPEQGQYNFEGRYDLVKFIKLVKQAGLYFHLRIGPYVCAEWNFGGFPYWLKEIPGIVFRTDNEPFKVAMQGFTSKIVNLMKENELFSWQGGPIIMAQIENEYGDIESQFGDGGKRYVQWAADMALSLDTRVPWIMCKQEDAPANIINTCNGFYCDGWKPNTALKPILWTEDWNGWFQNWGQAAPHRPVEDNAFAVARFFQRGGSFQNYYMYFGGTNFARTAGGPFMTTTYDYDAPIDEYGLIRQPKWGHLKDLHAAIKLCEPALTAVDTVPQSTWIGSNQEAHEYSANGHCAAFLANIDSENSVTVQFQGESYVLPAWSVSILPDCKNVAFNTAQIGAQTTVTRMRIAPSNSRGDIFLPSNTLVHDHISDGGVFANLKWQASAEPFGIRGSGTTVSNSLLEQLNITKDTSDYLWYSTSITITSEGVTSDVSGTEANLVLGTMRDAVHIFVNGKLAGSAMGWNIQVVQPITLKDGKNSIDLLSMTLGLQNYGAYLETWGAGIRGSVSVTGLPYGNLSLSTAEWSYQVGLRGEELKLFHNGTADGFSWDSSSFTNASYLTWYKTTFDAPGGTDPVALDLGSMGKGQAWINGHHLGRYFLMVAPQSGCETCDYRGAYNTNKCRTNCGEPSQRWYHIPRAWLQATGNLLVLFEEIGGDISKVSVVTRSAHAVCAHINESQPPPIRTWRPHRSIDAFNNPAEMLLECAAGQHITKIKFASFGNPRGSCGHFQHGTCHANKSMEAVRKVCIGKQQCYIPVQRKFFGSIDPCPGVSKSLAVQVHCSPHKSPQASHEPVQPTYLDYQWQQPLGAYDNPSERKPSLLPESY</sequence>
<dbReference type="Pfam" id="PF21467">
    <property type="entry name" value="BetaGal_gal-bd"/>
    <property type="match status" value="1"/>
</dbReference>
<keyword evidence="13" id="KW-1185">Reference proteome</keyword>
<dbReference type="EMBL" id="ABEU02000015">
    <property type="protein sequence ID" value="PNR39178.1"/>
    <property type="molecule type" value="Genomic_DNA"/>
</dbReference>
<evidence type="ECO:0000259" key="10">
    <source>
        <dbReference type="PROSITE" id="PS50228"/>
    </source>
</evidence>
<accession>A0A2K1JCE6</accession>
<dbReference type="EC" id="3.2.1.23" evidence="3 7"/>
<dbReference type="Gene3D" id="2.60.120.740">
    <property type="match status" value="1"/>
</dbReference>
<dbReference type="FunFam" id="2.60.120.260:FF:000142">
    <property type="entry name" value="Beta-galactosidase"/>
    <property type="match status" value="1"/>
</dbReference>
<dbReference type="Gramene" id="Pp3c15_7440V3.4">
    <property type="protein sequence ID" value="Pp3c15_7440V3.4"/>
    <property type="gene ID" value="Pp3c15_7440"/>
</dbReference>
<evidence type="ECO:0000256" key="8">
    <source>
        <dbReference type="RuleBase" id="RU003679"/>
    </source>
</evidence>
<evidence type="ECO:0000313" key="12">
    <source>
        <dbReference type="EnsemblPlants" id="Pp3c15_7440V3.1"/>
    </source>
</evidence>
<feature type="signal peptide" evidence="9">
    <location>
        <begin position="1"/>
        <end position="19"/>
    </location>
</feature>
<dbReference type="Pfam" id="PF01301">
    <property type="entry name" value="Glyco_hydro_35"/>
    <property type="match status" value="1"/>
</dbReference>
<evidence type="ECO:0000256" key="6">
    <source>
        <dbReference type="ARBA" id="ARBA00023295"/>
    </source>
</evidence>
<reference evidence="11 13" key="1">
    <citation type="journal article" date="2008" name="Science">
        <title>The Physcomitrella genome reveals evolutionary insights into the conquest of land by plants.</title>
        <authorList>
            <person name="Rensing S."/>
            <person name="Lang D."/>
            <person name="Zimmer A."/>
            <person name="Terry A."/>
            <person name="Salamov A."/>
            <person name="Shapiro H."/>
            <person name="Nishiyama T."/>
            <person name="Perroud P.-F."/>
            <person name="Lindquist E."/>
            <person name="Kamisugi Y."/>
            <person name="Tanahashi T."/>
            <person name="Sakakibara K."/>
            <person name="Fujita T."/>
            <person name="Oishi K."/>
            <person name="Shin-I T."/>
            <person name="Kuroki Y."/>
            <person name="Toyoda A."/>
            <person name="Suzuki Y."/>
            <person name="Hashimoto A."/>
            <person name="Yamaguchi K."/>
            <person name="Sugano A."/>
            <person name="Kohara Y."/>
            <person name="Fujiyama A."/>
            <person name="Anterola A."/>
            <person name="Aoki S."/>
            <person name="Ashton N."/>
            <person name="Barbazuk W.B."/>
            <person name="Barker E."/>
            <person name="Bennetzen J."/>
            <person name="Bezanilla M."/>
            <person name="Blankenship R."/>
            <person name="Cho S.H."/>
            <person name="Dutcher S."/>
            <person name="Estelle M."/>
            <person name="Fawcett J.A."/>
            <person name="Gundlach H."/>
            <person name="Hanada K."/>
            <person name="Heyl A."/>
            <person name="Hicks K.A."/>
            <person name="Hugh J."/>
            <person name="Lohr M."/>
            <person name="Mayer K."/>
            <person name="Melkozernov A."/>
            <person name="Murata T."/>
            <person name="Nelson D."/>
            <person name="Pils B."/>
            <person name="Prigge M."/>
            <person name="Reiss B."/>
            <person name="Renner T."/>
            <person name="Rombauts S."/>
            <person name="Rushton P."/>
            <person name="Sanderfoot A."/>
            <person name="Schween G."/>
            <person name="Shiu S.-H."/>
            <person name="Stueber K."/>
            <person name="Theodoulou F.L."/>
            <person name="Tu H."/>
            <person name="Van de Peer Y."/>
            <person name="Verrier P.J."/>
            <person name="Waters E."/>
            <person name="Wood A."/>
            <person name="Yang L."/>
            <person name="Cove D."/>
            <person name="Cuming A."/>
            <person name="Hasebe M."/>
            <person name="Lucas S."/>
            <person name="Mishler D.B."/>
            <person name="Reski R."/>
            <person name="Grigoriev I."/>
            <person name="Quatrano R.S."/>
            <person name="Boore J.L."/>
        </authorList>
    </citation>
    <scope>NUCLEOTIDE SEQUENCE [LARGE SCALE GENOMIC DNA]</scope>
    <source>
        <strain evidence="12 13">cv. Gransden 2004</strain>
    </source>
</reference>
<comment type="catalytic activity">
    <reaction evidence="1 7">
        <text>Hydrolysis of terminal non-reducing beta-D-galactose residues in beta-D-galactosides.</text>
        <dbReference type="EC" id="3.2.1.23"/>
    </reaction>
</comment>
<dbReference type="KEGG" id="ppp:112292726"/>
<name>A0A2K1JCE6_PHYPA</name>
<dbReference type="PANTHER" id="PTHR23421">
    <property type="entry name" value="BETA-GALACTOSIDASE RELATED"/>
    <property type="match status" value="1"/>
</dbReference>
<reference evidence="12" key="3">
    <citation type="submission" date="2020-12" db="UniProtKB">
        <authorList>
            <consortium name="EnsemblPlants"/>
        </authorList>
    </citation>
    <scope>IDENTIFICATION</scope>
</reference>
<dbReference type="RefSeq" id="XP_024397269.1">
    <property type="nucleotide sequence ID" value="XM_024541501.2"/>
</dbReference>
<keyword evidence="6 7" id="KW-0326">Glycosidase</keyword>
<dbReference type="GO" id="GO:0019388">
    <property type="term" value="P:galactose catabolic process"/>
    <property type="evidence" value="ECO:0000318"/>
    <property type="project" value="GO_Central"/>
</dbReference>
<dbReference type="OrthoDB" id="1657402at2759"/>
<dbReference type="Gramene" id="Pp3c15_7440V3.1">
    <property type="protein sequence ID" value="Pp3c15_7440V3.1"/>
    <property type="gene ID" value="Pp3c15_7440"/>
</dbReference>
<dbReference type="PROSITE" id="PS50228">
    <property type="entry name" value="SUEL_LECTIN"/>
    <property type="match status" value="1"/>
</dbReference>
<dbReference type="Pfam" id="PF17834">
    <property type="entry name" value="GHD"/>
    <property type="match status" value="1"/>
</dbReference>
<dbReference type="InterPro" id="IPR041392">
    <property type="entry name" value="GHD"/>
</dbReference>
<dbReference type="InterPro" id="IPR031330">
    <property type="entry name" value="Gly_Hdrlase_35_cat"/>
</dbReference>
<dbReference type="AlphaFoldDB" id="A0A2K1JCE6"/>
<dbReference type="GO" id="GO:0030246">
    <property type="term" value="F:carbohydrate binding"/>
    <property type="evidence" value="ECO:0007669"/>
    <property type="project" value="InterPro"/>
</dbReference>
<evidence type="ECO:0000256" key="2">
    <source>
        <dbReference type="ARBA" id="ARBA00009809"/>
    </source>
</evidence>
<dbReference type="InterPro" id="IPR019801">
    <property type="entry name" value="Glyco_hydro_35_CS"/>
</dbReference>
<dbReference type="InterPro" id="IPR008979">
    <property type="entry name" value="Galactose-bd-like_sf"/>
</dbReference>
<evidence type="ECO:0000313" key="13">
    <source>
        <dbReference type="Proteomes" id="UP000006727"/>
    </source>
</evidence>
<evidence type="ECO:0000256" key="5">
    <source>
        <dbReference type="ARBA" id="ARBA00022801"/>
    </source>
</evidence>
<protein>
    <recommendedName>
        <fullName evidence="3 7">Beta-galactosidase</fullName>
        <ecNumber evidence="3 7">3.2.1.23</ecNumber>
    </recommendedName>
</protein>
<dbReference type="EnsemblPlants" id="Pp3c15_7440V3.1">
    <property type="protein sequence ID" value="Pp3c15_7440V3.1"/>
    <property type="gene ID" value="Pp3c15_7440"/>
</dbReference>
<dbReference type="Pfam" id="PF02140">
    <property type="entry name" value="SUEL_Lectin"/>
    <property type="match status" value="1"/>
</dbReference>
<dbReference type="FunFam" id="2.60.120.260:FF:000076">
    <property type="entry name" value="Beta-galactosidase"/>
    <property type="match status" value="1"/>
</dbReference>
<dbReference type="Gene3D" id="3.20.20.80">
    <property type="entry name" value="Glycosidases"/>
    <property type="match status" value="1"/>
</dbReference>
<dbReference type="STRING" id="3218.A0A2K1JCE6"/>
<evidence type="ECO:0000313" key="11">
    <source>
        <dbReference type="EMBL" id="PNR39178.1"/>
    </source>
</evidence>
<dbReference type="CDD" id="cd22842">
    <property type="entry name" value="Gal_Rha_Lectin_BGal"/>
    <property type="match status" value="1"/>
</dbReference>
<dbReference type="GeneID" id="112292726"/>
<dbReference type="InterPro" id="IPR001944">
    <property type="entry name" value="Glycoside_Hdrlase_35"/>
</dbReference>
<organism evidence="11">
    <name type="scientific">Physcomitrium patens</name>
    <name type="common">Spreading-leaved earth moss</name>
    <name type="synonym">Physcomitrella patens</name>
    <dbReference type="NCBI Taxonomy" id="3218"/>
    <lineage>
        <taxon>Eukaryota</taxon>
        <taxon>Viridiplantae</taxon>
        <taxon>Streptophyta</taxon>
        <taxon>Embryophyta</taxon>
        <taxon>Bryophyta</taxon>
        <taxon>Bryophytina</taxon>
        <taxon>Bryopsida</taxon>
        <taxon>Funariidae</taxon>
        <taxon>Funariales</taxon>
        <taxon>Funariaceae</taxon>
        <taxon>Physcomitrium</taxon>
    </lineage>
</organism>
<evidence type="ECO:0000256" key="1">
    <source>
        <dbReference type="ARBA" id="ARBA00001412"/>
    </source>
</evidence>
<comment type="similarity">
    <text evidence="2 8">Belongs to the glycosyl hydrolase 35 family.</text>
</comment>
<dbReference type="FunFam" id="3.20.20.80:FF:000006">
    <property type="entry name" value="Beta-galactosidase"/>
    <property type="match status" value="1"/>
</dbReference>
<dbReference type="PROSITE" id="PS01182">
    <property type="entry name" value="GLYCOSYL_HYDROL_F35"/>
    <property type="match status" value="1"/>
</dbReference>
<evidence type="ECO:0000256" key="9">
    <source>
        <dbReference type="SAM" id="SignalP"/>
    </source>
</evidence>
<dbReference type="PRINTS" id="PR00742">
    <property type="entry name" value="GLHYDRLASE35"/>
</dbReference>
<dbReference type="Proteomes" id="UP000006727">
    <property type="component" value="Chromosome 15"/>
</dbReference>
<proteinExistence type="inferred from homology"/>
<dbReference type="GO" id="GO:0009505">
    <property type="term" value="C:plant-type cell wall"/>
    <property type="evidence" value="ECO:0000318"/>
    <property type="project" value="GO_Central"/>
</dbReference>
<feature type="chain" id="PRO_5043158081" description="Beta-galactosidase" evidence="9">
    <location>
        <begin position="20"/>
        <end position="909"/>
    </location>
</feature>
<dbReference type="FunCoup" id="A0A2K1JCE6">
    <property type="interactions" value="1228"/>
</dbReference>
<dbReference type="GO" id="GO:0004565">
    <property type="term" value="F:beta-galactosidase activity"/>
    <property type="evidence" value="ECO:0000318"/>
    <property type="project" value="GO_Central"/>
</dbReference>
<dbReference type="GO" id="GO:0009827">
    <property type="term" value="P:plant-type cell wall modification"/>
    <property type="evidence" value="ECO:0000318"/>
    <property type="project" value="GO_Central"/>
</dbReference>
<dbReference type="InterPro" id="IPR043159">
    <property type="entry name" value="Lectin_gal-bd_sf"/>
</dbReference>
<dbReference type="GO" id="GO:0005773">
    <property type="term" value="C:vacuole"/>
    <property type="evidence" value="ECO:0000318"/>
    <property type="project" value="GO_Central"/>
</dbReference>
<dbReference type="SUPFAM" id="SSF49785">
    <property type="entry name" value="Galactose-binding domain-like"/>
    <property type="match status" value="2"/>
</dbReference>
<dbReference type="SUPFAM" id="SSF51445">
    <property type="entry name" value="(Trans)glycosidases"/>
    <property type="match status" value="1"/>
</dbReference>
<reference evidence="11 13" key="2">
    <citation type="journal article" date="2018" name="Plant J.">
        <title>The Physcomitrella patens chromosome-scale assembly reveals moss genome structure and evolution.</title>
        <authorList>
            <person name="Lang D."/>
            <person name="Ullrich K.K."/>
            <person name="Murat F."/>
            <person name="Fuchs J."/>
            <person name="Jenkins J."/>
            <person name="Haas F.B."/>
            <person name="Piednoel M."/>
            <person name="Gundlach H."/>
            <person name="Van Bel M."/>
            <person name="Meyberg R."/>
            <person name="Vives C."/>
            <person name="Morata J."/>
            <person name="Symeonidi A."/>
            <person name="Hiss M."/>
            <person name="Muchero W."/>
            <person name="Kamisugi Y."/>
            <person name="Saleh O."/>
            <person name="Blanc G."/>
            <person name="Decker E.L."/>
            <person name="van Gessel N."/>
            <person name="Grimwood J."/>
            <person name="Hayes R.D."/>
            <person name="Graham S.W."/>
            <person name="Gunter L.E."/>
            <person name="McDaniel S.F."/>
            <person name="Hoernstein S.N.W."/>
            <person name="Larsson A."/>
            <person name="Li F.W."/>
            <person name="Perroud P.F."/>
            <person name="Phillips J."/>
            <person name="Ranjan P."/>
            <person name="Rokshar D.S."/>
            <person name="Rothfels C.J."/>
            <person name="Schneider L."/>
            <person name="Shu S."/>
            <person name="Stevenson D.W."/>
            <person name="Thummler F."/>
            <person name="Tillich M."/>
            <person name="Villarreal Aguilar J.C."/>
            <person name="Widiez T."/>
            <person name="Wong G.K."/>
            <person name="Wymore A."/>
            <person name="Zhang Y."/>
            <person name="Zimmer A.D."/>
            <person name="Quatrano R.S."/>
            <person name="Mayer K.F.X."/>
            <person name="Goodstein D."/>
            <person name="Casacuberta J.M."/>
            <person name="Vandepoele K."/>
            <person name="Reski R."/>
            <person name="Cuming A.C."/>
            <person name="Tuskan G.A."/>
            <person name="Maumus F."/>
            <person name="Salse J."/>
            <person name="Schmutz J."/>
            <person name="Rensing S.A."/>
        </authorList>
    </citation>
    <scope>NUCLEOTIDE SEQUENCE [LARGE SCALE GENOMIC DNA]</scope>
    <source>
        <strain evidence="12 13">cv. Gransden 2004</strain>
    </source>
</reference>
<feature type="domain" description="SUEL-type lectin" evidence="10">
    <location>
        <begin position="787"/>
        <end position="866"/>
    </location>
</feature>
<keyword evidence="4 9" id="KW-0732">Signal</keyword>
<evidence type="ECO:0000256" key="7">
    <source>
        <dbReference type="RuleBase" id="RU000675"/>
    </source>
</evidence>
<evidence type="ECO:0000256" key="3">
    <source>
        <dbReference type="ARBA" id="ARBA00012756"/>
    </source>
</evidence>
<dbReference type="InterPro" id="IPR017853">
    <property type="entry name" value="GH"/>
</dbReference>
<dbReference type="Gene3D" id="2.60.120.260">
    <property type="entry name" value="Galactose-binding domain-like"/>
    <property type="match status" value="2"/>
</dbReference>